<evidence type="ECO:0000259" key="1">
    <source>
        <dbReference type="SMART" id="SM00535"/>
    </source>
</evidence>
<dbReference type="Proteomes" id="UP000005222">
    <property type="component" value="Chromosome N"/>
</dbReference>
<dbReference type="InterPro" id="IPR000999">
    <property type="entry name" value="RNase_III_dom"/>
</dbReference>
<sequence>MNVRKIAFSGHNVVRRFTTSPLAQIYLHKGSRIPGLKKDPEEVFTSYKGQKYGISEENLGHIKKFLNDKYKISDDLILQILTHKSFGNGIKPYNEKLSAMGSKILNLFCAKHVIEQPTNNENAISGKNFDSLGSPMSKELSGRMSLGLFAQLNKLNTVMFWKSYNHELSFEASGEMKVSAQMVYALIGAVTFVHGKRVAEEFIREKLFNSNTSIEDITSEVVQKYGSN</sequence>
<dbReference type="GO" id="GO:0005762">
    <property type="term" value="C:mitochondrial large ribosomal subunit"/>
    <property type="evidence" value="ECO:0007669"/>
    <property type="project" value="InterPro"/>
</dbReference>
<name>G8XZS3_PICSO</name>
<dbReference type="PANTHER" id="PTHR28160:SF1">
    <property type="entry name" value="LARGE RIBOSOMAL SUBUNIT PROTEIN ML57"/>
    <property type="match status" value="1"/>
</dbReference>
<evidence type="ECO:0000313" key="2">
    <source>
        <dbReference type="EMBL" id="CCE87182.1"/>
    </source>
</evidence>
<dbReference type="eggNOG" id="ENOG502RXWY">
    <property type="taxonomic scope" value="Eukaryota"/>
</dbReference>
<proteinExistence type="predicted"/>
<dbReference type="FunCoup" id="G8XZS3">
    <property type="interactions" value="300"/>
</dbReference>
<dbReference type="HOGENOM" id="CLU_088025_0_0_1"/>
<dbReference type="InterPro" id="IPR036389">
    <property type="entry name" value="RNase_III_sf"/>
</dbReference>
<dbReference type="OMA" id="LHKGPRV"/>
<keyword evidence="3" id="KW-1185">Reference proteome</keyword>
<protein>
    <submittedName>
        <fullName evidence="2">Piso0_005725 protein</fullName>
    </submittedName>
</protein>
<dbReference type="Gene3D" id="1.10.1520.10">
    <property type="entry name" value="Ribonuclease III domain"/>
    <property type="match status" value="1"/>
</dbReference>
<dbReference type="GO" id="GO:0032543">
    <property type="term" value="P:mitochondrial translation"/>
    <property type="evidence" value="ECO:0007669"/>
    <property type="project" value="InterPro"/>
</dbReference>
<accession>G8XZS3</accession>
<dbReference type="SUPFAM" id="SSF69065">
    <property type="entry name" value="RNase III domain-like"/>
    <property type="match status" value="1"/>
</dbReference>
<dbReference type="EMBL" id="FO082046">
    <property type="protein sequence ID" value="CCE87182.1"/>
    <property type="molecule type" value="Genomic_DNA"/>
</dbReference>
<dbReference type="Pfam" id="PF14622">
    <property type="entry name" value="Ribonucleas_3_3"/>
    <property type="match status" value="1"/>
</dbReference>
<dbReference type="AlphaFoldDB" id="G8XZS3"/>
<dbReference type="InParanoid" id="G8XZS3"/>
<evidence type="ECO:0000313" key="3">
    <source>
        <dbReference type="Proteomes" id="UP000005222"/>
    </source>
</evidence>
<gene>
    <name evidence="2" type="primary">Piso0_005725</name>
    <name evidence="2" type="ORF">GNLVRS01_PISO0N21221g</name>
</gene>
<dbReference type="OrthoDB" id="2281895at2759"/>
<dbReference type="STRING" id="559304.G8XZS3"/>
<feature type="domain" description="RNase III" evidence="1">
    <location>
        <begin position="75"/>
        <end position="219"/>
    </location>
</feature>
<dbReference type="GO" id="GO:0004525">
    <property type="term" value="F:ribonuclease III activity"/>
    <property type="evidence" value="ECO:0007669"/>
    <property type="project" value="InterPro"/>
</dbReference>
<dbReference type="InterPro" id="IPR040030">
    <property type="entry name" value="Ribosomal_mL57"/>
</dbReference>
<dbReference type="SMART" id="SM00535">
    <property type="entry name" value="RIBOc"/>
    <property type="match status" value="1"/>
</dbReference>
<dbReference type="PANTHER" id="PTHR28160">
    <property type="entry name" value="54S RIBOSOMAL PROTEIN L15, MITOCHONDRIAL"/>
    <property type="match status" value="1"/>
</dbReference>
<organism evidence="2 3">
    <name type="scientific">Pichia sorbitophila (strain ATCC MYA-4447 / BCRC 22081 / CBS 7064 / NBRC 10061 / NRRL Y-12695)</name>
    <name type="common">Hybrid yeast</name>
    <dbReference type="NCBI Taxonomy" id="559304"/>
    <lineage>
        <taxon>Eukaryota</taxon>
        <taxon>Fungi</taxon>
        <taxon>Dikarya</taxon>
        <taxon>Ascomycota</taxon>
        <taxon>Saccharomycotina</taxon>
        <taxon>Pichiomycetes</taxon>
        <taxon>Debaryomycetaceae</taxon>
        <taxon>Millerozyma</taxon>
    </lineage>
</organism>
<dbReference type="GO" id="GO:0003735">
    <property type="term" value="F:structural constituent of ribosome"/>
    <property type="evidence" value="ECO:0007669"/>
    <property type="project" value="InterPro"/>
</dbReference>
<dbReference type="GO" id="GO:0006396">
    <property type="term" value="P:RNA processing"/>
    <property type="evidence" value="ECO:0007669"/>
    <property type="project" value="InterPro"/>
</dbReference>
<reference evidence="2 3" key="1">
    <citation type="journal article" date="2012" name="G3 (Bethesda)">
        <title>Pichia sorbitophila, an interspecies yeast hybrid reveals early steps of genome resolution following polyploidization.</title>
        <authorList>
            <person name="Leh Louis V."/>
            <person name="Despons L."/>
            <person name="Friedrich A."/>
            <person name="Martin T."/>
            <person name="Durrens P."/>
            <person name="Casaregola S."/>
            <person name="Neuveglise C."/>
            <person name="Fairhead C."/>
            <person name="Marck C."/>
            <person name="Cruz J.A."/>
            <person name="Straub M.L."/>
            <person name="Kugler V."/>
            <person name="Sacerdot C."/>
            <person name="Uzunov Z."/>
            <person name="Thierry A."/>
            <person name="Weiss S."/>
            <person name="Bleykasten C."/>
            <person name="De Montigny J."/>
            <person name="Jacques N."/>
            <person name="Jung P."/>
            <person name="Lemaire M."/>
            <person name="Mallet S."/>
            <person name="Morel G."/>
            <person name="Richard G.F."/>
            <person name="Sarkar A."/>
            <person name="Savel G."/>
            <person name="Schacherer J."/>
            <person name="Seret M.L."/>
            <person name="Talla E."/>
            <person name="Samson G."/>
            <person name="Jubin C."/>
            <person name="Poulain J."/>
            <person name="Vacherie B."/>
            <person name="Barbe V."/>
            <person name="Pelletier E."/>
            <person name="Sherman D.J."/>
            <person name="Westhof E."/>
            <person name="Weissenbach J."/>
            <person name="Baret P.V."/>
            <person name="Wincker P."/>
            <person name="Gaillardin C."/>
            <person name="Dujon B."/>
            <person name="Souciet J.L."/>
        </authorList>
    </citation>
    <scope>NUCLEOTIDE SEQUENCE [LARGE SCALE GENOMIC DNA]</scope>
    <source>
        <strain evidence="3">ATCC MYA-4447 / BCRC 22081 / CBS 7064 / NBRC 10061 / NRRL Y-12695</strain>
    </source>
</reference>